<sequence length="85" mass="9222">HSHQLFHICAVVGTHFQMEAVLTDMASRKDWLTSHSVLPSFLGTMGVLALSVLLNLGIIGIFSACLPRMPRQSTSAPSGSHLHQE</sequence>
<dbReference type="Proteomes" id="UP001529510">
    <property type="component" value="Unassembled WGS sequence"/>
</dbReference>
<name>A0ABD0PDZ5_CIRMR</name>
<evidence type="ECO:0000256" key="1">
    <source>
        <dbReference type="SAM" id="Phobius"/>
    </source>
</evidence>
<keyword evidence="1" id="KW-1133">Transmembrane helix</keyword>
<accession>A0ABD0PDZ5</accession>
<feature type="transmembrane region" description="Helical" evidence="1">
    <location>
        <begin position="41"/>
        <end position="66"/>
    </location>
</feature>
<comment type="caution">
    <text evidence="2">The sequence shown here is derived from an EMBL/GenBank/DDBJ whole genome shotgun (WGS) entry which is preliminary data.</text>
</comment>
<evidence type="ECO:0000313" key="2">
    <source>
        <dbReference type="EMBL" id="KAL0171378.1"/>
    </source>
</evidence>
<protein>
    <submittedName>
        <fullName evidence="2">Uncharacterized protein</fullName>
    </submittedName>
</protein>
<evidence type="ECO:0000313" key="3">
    <source>
        <dbReference type="Proteomes" id="UP001529510"/>
    </source>
</evidence>
<keyword evidence="1" id="KW-0812">Transmembrane</keyword>
<dbReference type="AlphaFoldDB" id="A0ABD0PDZ5"/>
<feature type="non-terminal residue" evidence="2">
    <location>
        <position position="1"/>
    </location>
</feature>
<proteinExistence type="predicted"/>
<dbReference type="EMBL" id="JAMKFB020000016">
    <property type="protein sequence ID" value="KAL0171378.1"/>
    <property type="molecule type" value="Genomic_DNA"/>
</dbReference>
<reference evidence="2 3" key="1">
    <citation type="submission" date="2024-05" db="EMBL/GenBank/DDBJ databases">
        <title>Genome sequencing and assembly of Indian major carp, Cirrhinus mrigala (Hamilton, 1822).</title>
        <authorList>
            <person name="Mohindra V."/>
            <person name="Chowdhury L.M."/>
            <person name="Lal K."/>
            <person name="Jena J.K."/>
        </authorList>
    </citation>
    <scope>NUCLEOTIDE SEQUENCE [LARGE SCALE GENOMIC DNA]</scope>
    <source>
        <strain evidence="2">CM1030</strain>
        <tissue evidence="2">Blood</tissue>
    </source>
</reference>
<organism evidence="2 3">
    <name type="scientific">Cirrhinus mrigala</name>
    <name type="common">Mrigala</name>
    <dbReference type="NCBI Taxonomy" id="683832"/>
    <lineage>
        <taxon>Eukaryota</taxon>
        <taxon>Metazoa</taxon>
        <taxon>Chordata</taxon>
        <taxon>Craniata</taxon>
        <taxon>Vertebrata</taxon>
        <taxon>Euteleostomi</taxon>
        <taxon>Actinopterygii</taxon>
        <taxon>Neopterygii</taxon>
        <taxon>Teleostei</taxon>
        <taxon>Ostariophysi</taxon>
        <taxon>Cypriniformes</taxon>
        <taxon>Cyprinidae</taxon>
        <taxon>Labeoninae</taxon>
        <taxon>Labeonini</taxon>
        <taxon>Cirrhinus</taxon>
    </lineage>
</organism>
<gene>
    <name evidence="2" type="ORF">M9458_031689</name>
</gene>
<keyword evidence="3" id="KW-1185">Reference proteome</keyword>
<keyword evidence="1" id="KW-0472">Membrane</keyword>